<organism evidence="2">
    <name type="scientific">bioreactor metagenome</name>
    <dbReference type="NCBI Taxonomy" id="1076179"/>
    <lineage>
        <taxon>unclassified sequences</taxon>
        <taxon>metagenomes</taxon>
        <taxon>ecological metagenomes</taxon>
    </lineage>
</organism>
<dbReference type="SUPFAM" id="SSF82549">
    <property type="entry name" value="DAK1/DegV-like"/>
    <property type="match status" value="1"/>
</dbReference>
<dbReference type="InterPro" id="IPR003797">
    <property type="entry name" value="DegV"/>
</dbReference>
<dbReference type="PANTHER" id="PTHR33434">
    <property type="entry name" value="DEGV DOMAIN-CONTAINING PROTEIN DR_1986-RELATED"/>
    <property type="match status" value="1"/>
</dbReference>
<dbReference type="Gene3D" id="3.30.1180.10">
    <property type="match status" value="1"/>
</dbReference>
<comment type="caution">
    <text evidence="2">The sequence shown here is derived from an EMBL/GenBank/DDBJ whole genome shotgun (WGS) entry which is preliminary data.</text>
</comment>
<dbReference type="PROSITE" id="PS51482">
    <property type="entry name" value="DEGV"/>
    <property type="match status" value="1"/>
</dbReference>
<dbReference type="Gene3D" id="3.40.50.10440">
    <property type="entry name" value="Dihydroxyacetone kinase, domain 1"/>
    <property type="match status" value="1"/>
</dbReference>
<reference evidence="2" key="1">
    <citation type="submission" date="2019-08" db="EMBL/GenBank/DDBJ databases">
        <authorList>
            <person name="Kucharzyk K."/>
            <person name="Murdoch R.W."/>
            <person name="Higgins S."/>
            <person name="Loffler F."/>
        </authorList>
    </citation>
    <scope>NUCLEOTIDE SEQUENCE</scope>
</reference>
<evidence type="ECO:0000313" key="2">
    <source>
        <dbReference type="EMBL" id="MPN33917.1"/>
    </source>
</evidence>
<dbReference type="GO" id="GO:0008289">
    <property type="term" value="F:lipid binding"/>
    <property type="evidence" value="ECO:0007669"/>
    <property type="project" value="UniProtKB-KW"/>
</dbReference>
<sequence length="196" mass="21059">MSGTLQSSLVAKSELEDLYPNNKIVIIDSLAASAGQGLLVYQALLNQKNGMTIDENATWLNNNILKLAHWFTVDDLQFLKRGGRVSGAVALVGTALKIKPVLHVDNDGHLVNVSKAHGRKASLTALADRLATTITDPTNQIIFISHGDALEDAQFLANKIFESSHVKDVMISDIGPVIGSHSGPGTIALFFFATER</sequence>
<keyword evidence="1" id="KW-0446">Lipid-binding</keyword>
<dbReference type="InterPro" id="IPR043168">
    <property type="entry name" value="DegV_C"/>
</dbReference>
<dbReference type="InterPro" id="IPR050270">
    <property type="entry name" value="DegV_domain_contain"/>
</dbReference>
<accession>A0A645H4J2</accession>
<gene>
    <name evidence="2" type="ORF">SDC9_181409</name>
</gene>
<evidence type="ECO:0000256" key="1">
    <source>
        <dbReference type="ARBA" id="ARBA00023121"/>
    </source>
</evidence>
<dbReference type="AlphaFoldDB" id="A0A645H4J2"/>
<protein>
    <submittedName>
        <fullName evidence="2">Fatty acid-binding protein</fullName>
    </submittedName>
</protein>
<dbReference type="Pfam" id="PF02645">
    <property type="entry name" value="DegV"/>
    <property type="match status" value="1"/>
</dbReference>
<dbReference type="EMBL" id="VSSQ01086669">
    <property type="protein sequence ID" value="MPN33917.1"/>
    <property type="molecule type" value="Genomic_DNA"/>
</dbReference>
<dbReference type="PANTHER" id="PTHR33434:SF3">
    <property type="entry name" value="DEGV DOMAIN-CONTAINING PROTEIN YITS"/>
    <property type="match status" value="1"/>
</dbReference>
<proteinExistence type="predicted"/>
<name>A0A645H4J2_9ZZZZ</name>
<dbReference type="NCBIfam" id="TIGR00762">
    <property type="entry name" value="DegV"/>
    <property type="match status" value="1"/>
</dbReference>